<feature type="non-terminal residue" evidence="4">
    <location>
        <position position="1"/>
    </location>
</feature>
<reference evidence="5" key="2">
    <citation type="submission" date="2015-01" db="EMBL/GenBank/DDBJ databases">
        <title>Evolutionary Origins and Diversification of the Mycorrhizal Mutualists.</title>
        <authorList>
            <consortium name="DOE Joint Genome Institute"/>
            <consortium name="Mycorrhizal Genomics Consortium"/>
            <person name="Kohler A."/>
            <person name="Kuo A."/>
            <person name="Nagy L.G."/>
            <person name="Floudas D."/>
            <person name="Copeland A."/>
            <person name="Barry K.W."/>
            <person name="Cichocki N."/>
            <person name="Veneault-Fourrey C."/>
            <person name="LaButti K."/>
            <person name="Lindquist E.A."/>
            <person name="Lipzen A."/>
            <person name="Lundell T."/>
            <person name="Morin E."/>
            <person name="Murat C."/>
            <person name="Riley R."/>
            <person name="Ohm R."/>
            <person name="Sun H."/>
            <person name="Tunlid A."/>
            <person name="Henrissat B."/>
            <person name="Grigoriev I.V."/>
            <person name="Hibbett D.S."/>
            <person name="Martin F."/>
        </authorList>
    </citation>
    <scope>NUCLEOTIDE SEQUENCE [LARGE SCALE GENOMIC DNA]</scope>
    <source>
        <strain evidence="5">Ve08.2h10</strain>
    </source>
</reference>
<keyword evidence="2" id="KW-0479">Metal-binding</keyword>
<evidence type="ECO:0000259" key="3">
    <source>
        <dbReference type="Pfam" id="PF13359"/>
    </source>
</evidence>
<dbReference type="HOGENOM" id="CLU_018552_11_0_1"/>
<dbReference type="Pfam" id="PF13359">
    <property type="entry name" value="DDE_Tnp_4"/>
    <property type="match status" value="1"/>
</dbReference>
<feature type="domain" description="DDE Tnp4" evidence="3">
    <location>
        <begin position="1"/>
        <end position="83"/>
    </location>
</feature>
<evidence type="ECO:0000256" key="1">
    <source>
        <dbReference type="ARBA" id="ARBA00001968"/>
    </source>
</evidence>
<reference evidence="4 5" key="1">
    <citation type="submission" date="2014-04" db="EMBL/GenBank/DDBJ databases">
        <authorList>
            <consortium name="DOE Joint Genome Institute"/>
            <person name="Kuo A."/>
            <person name="Kohler A."/>
            <person name="Jargeat P."/>
            <person name="Nagy L.G."/>
            <person name="Floudas D."/>
            <person name="Copeland A."/>
            <person name="Barry K.W."/>
            <person name="Cichocki N."/>
            <person name="Veneault-Fourrey C."/>
            <person name="LaButti K."/>
            <person name="Lindquist E.A."/>
            <person name="Lipzen A."/>
            <person name="Lundell T."/>
            <person name="Morin E."/>
            <person name="Murat C."/>
            <person name="Sun H."/>
            <person name="Tunlid A."/>
            <person name="Henrissat B."/>
            <person name="Grigoriev I.V."/>
            <person name="Hibbett D.S."/>
            <person name="Martin F."/>
            <person name="Nordberg H.P."/>
            <person name="Cantor M.N."/>
            <person name="Hua S.X."/>
        </authorList>
    </citation>
    <scope>NUCLEOTIDE SEQUENCE [LARGE SCALE GENOMIC DNA]</scope>
    <source>
        <strain evidence="4 5">Ve08.2h10</strain>
    </source>
</reference>
<sequence length="87" mass="9794">LIIMPHNLHIVDYGLGHPGSVHDAYAFQGTQMAKDPERQVPQNHWIWADIAYQTQTWCIVPFKAVGGPLSRTKNTYNKYLSRVGASS</sequence>
<evidence type="ECO:0000256" key="2">
    <source>
        <dbReference type="ARBA" id="ARBA00022723"/>
    </source>
</evidence>
<dbReference type="AlphaFoldDB" id="A0A0D0D9T0"/>
<organism evidence="4 5">
    <name type="scientific">Paxillus rubicundulus Ve08.2h10</name>
    <dbReference type="NCBI Taxonomy" id="930991"/>
    <lineage>
        <taxon>Eukaryota</taxon>
        <taxon>Fungi</taxon>
        <taxon>Dikarya</taxon>
        <taxon>Basidiomycota</taxon>
        <taxon>Agaricomycotina</taxon>
        <taxon>Agaricomycetes</taxon>
        <taxon>Agaricomycetidae</taxon>
        <taxon>Boletales</taxon>
        <taxon>Paxilineae</taxon>
        <taxon>Paxillaceae</taxon>
        <taxon>Paxillus</taxon>
    </lineage>
</organism>
<dbReference type="InterPro" id="IPR027806">
    <property type="entry name" value="HARBI1_dom"/>
</dbReference>
<name>A0A0D0D9T0_9AGAM</name>
<evidence type="ECO:0000313" key="4">
    <source>
        <dbReference type="EMBL" id="KIK93842.1"/>
    </source>
</evidence>
<proteinExistence type="predicted"/>
<dbReference type="InParanoid" id="A0A0D0D9T0"/>
<comment type="cofactor">
    <cofactor evidence="1">
        <name>a divalent metal cation</name>
        <dbReference type="ChEBI" id="CHEBI:60240"/>
    </cofactor>
</comment>
<keyword evidence="5" id="KW-1185">Reference proteome</keyword>
<gene>
    <name evidence="4" type="ORF">PAXRUDRAFT_144141</name>
</gene>
<dbReference type="EMBL" id="KN825150">
    <property type="protein sequence ID" value="KIK93842.1"/>
    <property type="molecule type" value="Genomic_DNA"/>
</dbReference>
<dbReference type="GO" id="GO:0046872">
    <property type="term" value="F:metal ion binding"/>
    <property type="evidence" value="ECO:0007669"/>
    <property type="project" value="UniProtKB-KW"/>
</dbReference>
<protein>
    <recommendedName>
        <fullName evidence="3">DDE Tnp4 domain-containing protein</fullName>
    </recommendedName>
</protein>
<evidence type="ECO:0000313" key="5">
    <source>
        <dbReference type="Proteomes" id="UP000054538"/>
    </source>
</evidence>
<dbReference type="OrthoDB" id="2664198at2759"/>
<dbReference type="Proteomes" id="UP000054538">
    <property type="component" value="Unassembled WGS sequence"/>
</dbReference>
<accession>A0A0D0D9T0</accession>